<organism evidence="3 4">
    <name type="scientific">Trichoderma gamsii</name>
    <dbReference type="NCBI Taxonomy" id="398673"/>
    <lineage>
        <taxon>Eukaryota</taxon>
        <taxon>Fungi</taxon>
        <taxon>Dikarya</taxon>
        <taxon>Ascomycota</taxon>
        <taxon>Pezizomycotina</taxon>
        <taxon>Sordariomycetes</taxon>
        <taxon>Hypocreomycetidae</taxon>
        <taxon>Hypocreales</taxon>
        <taxon>Hypocreaceae</taxon>
        <taxon>Trichoderma</taxon>
    </lineage>
</organism>
<comment type="caution">
    <text evidence="3">The sequence shown here is derived from an EMBL/GenBank/DDBJ whole genome shotgun (WGS) entry which is preliminary data.</text>
</comment>
<dbReference type="OrthoDB" id="194468at2759"/>
<dbReference type="PANTHER" id="PTHR43135">
    <property type="entry name" value="ALPHA-D-RIBOSE 1-METHYLPHOSPHONATE 5-TRIPHOSPHATE DIPHOSPHATASE"/>
    <property type="match status" value="1"/>
</dbReference>
<dbReference type="Proteomes" id="UP000236546">
    <property type="component" value="Unassembled WGS sequence"/>
</dbReference>
<evidence type="ECO:0000313" key="4">
    <source>
        <dbReference type="Proteomes" id="UP000236546"/>
    </source>
</evidence>
<dbReference type="InterPro" id="IPR051781">
    <property type="entry name" value="Metallo-dep_Hydrolase"/>
</dbReference>
<sequence>MAAQLLYGIALLQYFISTALSCQFHGDIGSREIENYDAAITHNIAARSLNKQNGTAEQMAITNVRVFDGLVVGPPSTVIITSSGRIGSVCRPSAACLPLQHVFDAGGMTLIPGLMDSHAHPSNISNLVSMASNGVTTTALAACLNVELCASLRDHAGLTQLIVASFQGTTAESSTAALVPANETFQFVQNASEAPAWVARQVAQGADFIKLIGSAPGPGLTQEEQTALVKAAHKSGKQVVLHTASYAAYEQGLIAGADQIHHAPLDVPVDDRLLGMFRRGATKAVCPTLTMMRAIVQQAHPANSSFAPANATVARLYAAGVPIMAGTDANAVPGVPAFVAFGTSLHDELENLVDAGLTPLEALRAATVVPATVYGLHDRGMIVEGARADLVLINGDPTVNISTTRNVQRVWIGGVQFNADNWK</sequence>
<reference evidence="3 4" key="1">
    <citation type="submission" date="2017-02" db="EMBL/GenBank/DDBJ databases">
        <title>Genomes of Trichoderma spp. with biocontrol activity.</title>
        <authorList>
            <person name="Gardiner D."/>
            <person name="Kazan K."/>
            <person name="Vos C."/>
            <person name="Harvey P."/>
        </authorList>
    </citation>
    <scope>NUCLEOTIDE SEQUENCE [LARGE SCALE GENOMIC DNA]</scope>
    <source>
        <strain evidence="3 4">A5MH</strain>
    </source>
</reference>
<dbReference type="InterPro" id="IPR006680">
    <property type="entry name" value="Amidohydro-rel"/>
</dbReference>
<feature type="domain" description="Amidohydrolase-related" evidence="2">
    <location>
        <begin position="110"/>
        <end position="414"/>
    </location>
</feature>
<dbReference type="AlphaFoldDB" id="A0A2K0TC82"/>
<evidence type="ECO:0000259" key="2">
    <source>
        <dbReference type="Pfam" id="PF01979"/>
    </source>
</evidence>
<evidence type="ECO:0000256" key="1">
    <source>
        <dbReference type="SAM" id="SignalP"/>
    </source>
</evidence>
<keyword evidence="1" id="KW-0732">Signal</keyword>
<dbReference type="Gene3D" id="2.30.40.10">
    <property type="entry name" value="Urease, subunit C, domain 1"/>
    <property type="match status" value="1"/>
</dbReference>
<dbReference type="Gene3D" id="3.40.50.10910">
    <property type="entry name" value="Amidohydrolase"/>
    <property type="match status" value="1"/>
</dbReference>
<feature type="chain" id="PRO_5014373052" description="Amidohydrolase-related domain-containing protein" evidence="1">
    <location>
        <begin position="22"/>
        <end position="423"/>
    </location>
</feature>
<dbReference type="Gene3D" id="1.20.58.520">
    <property type="entry name" value="Amidohydrolase"/>
    <property type="match status" value="1"/>
</dbReference>
<dbReference type="InterPro" id="IPR032466">
    <property type="entry name" value="Metal_Hydrolase"/>
</dbReference>
<dbReference type="Pfam" id="PF01979">
    <property type="entry name" value="Amidohydro_1"/>
    <property type="match status" value="1"/>
</dbReference>
<dbReference type="SUPFAM" id="SSF51338">
    <property type="entry name" value="Composite domain of metallo-dependent hydrolases"/>
    <property type="match status" value="1"/>
</dbReference>
<accession>A0A2K0TC82</accession>
<proteinExistence type="predicted"/>
<gene>
    <name evidence="3" type="ORF">TGAMA5MH_05040</name>
</gene>
<dbReference type="SUPFAM" id="SSF51556">
    <property type="entry name" value="Metallo-dependent hydrolases"/>
    <property type="match status" value="1"/>
</dbReference>
<dbReference type="GO" id="GO:0016810">
    <property type="term" value="F:hydrolase activity, acting on carbon-nitrogen (but not peptide) bonds"/>
    <property type="evidence" value="ECO:0007669"/>
    <property type="project" value="InterPro"/>
</dbReference>
<dbReference type="EMBL" id="MTYH01000049">
    <property type="protein sequence ID" value="PNP43107.1"/>
    <property type="molecule type" value="Genomic_DNA"/>
</dbReference>
<name>A0A2K0TC82_9HYPO</name>
<dbReference type="Gene3D" id="3.30.110.90">
    <property type="entry name" value="Amidohydrolase"/>
    <property type="match status" value="1"/>
</dbReference>
<feature type="signal peptide" evidence="1">
    <location>
        <begin position="1"/>
        <end position="21"/>
    </location>
</feature>
<dbReference type="InterPro" id="IPR011059">
    <property type="entry name" value="Metal-dep_hydrolase_composite"/>
</dbReference>
<evidence type="ECO:0000313" key="3">
    <source>
        <dbReference type="EMBL" id="PNP43107.1"/>
    </source>
</evidence>
<dbReference type="PANTHER" id="PTHR43135:SF3">
    <property type="entry name" value="ALPHA-D-RIBOSE 1-METHYLPHOSPHONATE 5-TRIPHOSPHATE DIPHOSPHATASE"/>
    <property type="match status" value="1"/>
</dbReference>
<protein>
    <recommendedName>
        <fullName evidence="2">Amidohydrolase-related domain-containing protein</fullName>
    </recommendedName>
</protein>